<reference evidence="6" key="1">
    <citation type="journal article" date="2016" name="Nat. Genet.">
        <title>A high-quality carrot genome assembly provides new insights into carotenoid accumulation and asterid genome evolution.</title>
        <authorList>
            <person name="Iorizzo M."/>
            <person name="Ellison S."/>
            <person name="Senalik D."/>
            <person name="Zeng P."/>
            <person name="Satapoomin P."/>
            <person name="Huang J."/>
            <person name="Bowman M."/>
            <person name="Iovene M."/>
            <person name="Sanseverino W."/>
            <person name="Cavagnaro P."/>
            <person name="Yildiz M."/>
            <person name="Macko-Podgorni A."/>
            <person name="Moranska E."/>
            <person name="Grzebelus E."/>
            <person name="Grzebelus D."/>
            <person name="Ashrafi H."/>
            <person name="Zheng Z."/>
            <person name="Cheng S."/>
            <person name="Spooner D."/>
            <person name="Van Deynze A."/>
            <person name="Simon P."/>
        </authorList>
    </citation>
    <scope>NUCLEOTIDE SEQUENCE</scope>
    <source>
        <tissue evidence="6">Leaf</tissue>
    </source>
</reference>
<comment type="catalytic activity">
    <reaction evidence="1 5">
        <text>6-phospho-D-glucono-1,5-lactone + H2O = 6-phospho-D-gluconate + H(+)</text>
        <dbReference type="Rhea" id="RHEA:12556"/>
        <dbReference type="ChEBI" id="CHEBI:15377"/>
        <dbReference type="ChEBI" id="CHEBI:15378"/>
        <dbReference type="ChEBI" id="CHEBI:57955"/>
        <dbReference type="ChEBI" id="CHEBI:58759"/>
        <dbReference type="EC" id="3.1.1.31"/>
    </reaction>
</comment>
<protein>
    <recommendedName>
        <fullName evidence="5">Probable 6-phosphogluconolactonase</fullName>
        <ecNumber evidence="5">3.1.1.31</ecNumber>
    </recommendedName>
</protein>
<keyword evidence="7" id="KW-1185">Reference proteome</keyword>
<dbReference type="GO" id="GO:0017057">
    <property type="term" value="F:6-phosphogluconolactonase activity"/>
    <property type="evidence" value="ECO:0007669"/>
    <property type="project" value="UniProtKB-EC"/>
</dbReference>
<organism evidence="6 7">
    <name type="scientific">Daucus carota subsp. sativus</name>
    <name type="common">Carrot</name>
    <dbReference type="NCBI Taxonomy" id="79200"/>
    <lineage>
        <taxon>Eukaryota</taxon>
        <taxon>Viridiplantae</taxon>
        <taxon>Streptophyta</taxon>
        <taxon>Embryophyta</taxon>
        <taxon>Tracheophyta</taxon>
        <taxon>Spermatophyta</taxon>
        <taxon>Magnoliopsida</taxon>
        <taxon>eudicotyledons</taxon>
        <taxon>Gunneridae</taxon>
        <taxon>Pentapetalae</taxon>
        <taxon>asterids</taxon>
        <taxon>campanulids</taxon>
        <taxon>Apiales</taxon>
        <taxon>Apiaceae</taxon>
        <taxon>Apioideae</taxon>
        <taxon>Scandiceae</taxon>
        <taxon>Daucinae</taxon>
        <taxon>Daucus</taxon>
        <taxon>Daucus sect. Daucus</taxon>
    </lineage>
</organism>
<evidence type="ECO:0000256" key="3">
    <source>
        <dbReference type="ARBA" id="ARBA00010662"/>
    </source>
</evidence>
<dbReference type="NCBIfam" id="TIGR01198">
    <property type="entry name" value="pgl"/>
    <property type="match status" value="1"/>
</dbReference>
<dbReference type="Proteomes" id="UP000077755">
    <property type="component" value="Chromosome 9"/>
</dbReference>
<evidence type="ECO:0000313" key="6">
    <source>
        <dbReference type="EMBL" id="WOH15369.1"/>
    </source>
</evidence>
<dbReference type="AlphaFoldDB" id="A0A175YGI7"/>
<dbReference type="KEGG" id="dcr:108200564"/>
<sequence length="267" mass="29253">MALSGACRDGMEVRIQESVEELSTDLADYISDLSEATIKERGAFCIAISGGSLVSLMRTLISAPYIKTIDWAKWHIFWADERVVAKNHVDSNYRLAKDIFLSKIPLVPSHLHSINDSLTAEKAANEYEFVIRQLVRTRVVGVSEISDCPRFDLILLGMGYDGHVASLFPNHSVLNEKDDWVTYIIDSPKPPPERITFTLPVIKSAANVAVVVTGSNKADIVHMAIDDVGLECPSVPAKMIQPINGKLIWFLDKSAASKLGGASQTSA</sequence>
<dbReference type="SUPFAM" id="SSF100950">
    <property type="entry name" value="NagB/RpiA/CoA transferase-like"/>
    <property type="match status" value="1"/>
</dbReference>
<evidence type="ECO:0000256" key="5">
    <source>
        <dbReference type="RuleBase" id="RU365095"/>
    </source>
</evidence>
<dbReference type="InterPro" id="IPR006148">
    <property type="entry name" value="Glc/Gal-6P_isomerase"/>
</dbReference>
<evidence type="ECO:0000313" key="7">
    <source>
        <dbReference type="Proteomes" id="UP000077755"/>
    </source>
</evidence>
<dbReference type="OrthoDB" id="432544at2759"/>
<comment type="similarity">
    <text evidence="3 5">Belongs to the glucosamine/galactosamine-6-phosphate isomerase family. 6-phosphogluconolactonase subfamily.</text>
</comment>
<dbReference type="PANTHER" id="PTHR11054">
    <property type="entry name" value="6-PHOSPHOGLUCONOLACTONASE"/>
    <property type="match status" value="1"/>
</dbReference>
<evidence type="ECO:0000256" key="2">
    <source>
        <dbReference type="ARBA" id="ARBA00004961"/>
    </source>
</evidence>
<evidence type="ECO:0000256" key="4">
    <source>
        <dbReference type="ARBA" id="ARBA00022801"/>
    </source>
</evidence>
<comment type="pathway">
    <text evidence="2">Carbohydrate degradation; pentose phosphate pathway; D-ribulose 5-phosphate from D-glucose 6-phosphate (oxidative stage): step 2/3.</text>
</comment>
<dbReference type="GO" id="GO:0005737">
    <property type="term" value="C:cytoplasm"/>
    <property type="evidence" value="ECO:0007669"/>
    <property type="project" value="UniProtKB-ARBA"/>
</dbReference>
<dbReference type="FunFam" id="3.40.50.1360:FF:000009">
    <property type="entry name" value="Probable 6-phosphogluconolactonase"/>
    <property type="match status" value="1"/>
</dbReference>
<proteinExistence type="inferred from homology"/>
<dbReference type="InterPro" id="IPR039104">
    <property type="entry name" value="6PGL"/>
</dbReference>
<evidence type="ECO:0000256" key="1">
    <source>
        <dbReference type="ARBA" id="ARBA00000832"/>
    </source>
</evidence>
<name>A0A175YGI7_DAUCS</name>
<dbReference type="GO" id="GO:0005975">
    <property type="term" value="P:carbohydrate metabolic process"/>
    <property type="evidence" value="ECO:0007669"/>
    <property type="project" value="InterPro"/>
</dbReference>
<keyword evidence="4" id="KW-0378">Hydrolase</keyword>
<dbReference type="Gene3D" id="3.40.50.1360">
    <property type="match status" value="1"/>
</dbReference>
<dbReference type="CDD" id="cd01400">
    <property type="entry name" value="6PGL"/>
    <property type="match status" value="1"/>
</dbReference>
<dbReference type="EMBL" id="CP093351">
    <property type="protein sequence ID" value="WOH15369.1"/>
    <property type="molecule type" value="Genomic_DNA"/>
</dbReference>
<dbReference type="Gramene" id="KZM82477">
    <property type="protein sequence ID" value="KZM82477"/>
    <property type="gene ID" value="DCAR_030046"/>
</dbReference>
<reference evidence="6" key="2">
    <citation type="submission" date="2022-03" db="EMBL/GenBank/DDBJ databases">
        <title>Draft title - Genomic analysis of global carrot germplasm unveils the trajectory of domestication and the origin of high carotenoid orange carrot.</title>
        <authorList>
            <person name="Iorizzo M."/>
            <person name="Ellison S."/>
            <person name="Senalik D."/>
            <person name="Macko-Podgorni A."/>
            <person name="Grzebelus D."/>
            <person name="Bostan H."/>
            <person name="Rolling W."/>
            <person name="Curaba J."/>
            <person name="Simon P."/>
        </authorList>
    </citation>
    <scope>NUCLEOTIDE SEQUENCE</scope>
    <source>
        <tissue evidence="6">Leaf</tissue>
    </source>
</reference>
<dbReference type="GO" id="GO:0006098">
    <property type="term" value="P:pentose-phosphate shunt"/>
    <property type="evidence" value="ECO:0007669"/>
    <property type="project" value="UniProtKB-UniPathway"/>
</dbReference>
<dbReference type="InterPro" id="IPR037171">
    <property type="entry name" value="NagB/RpiA_transferase-like"/>
</dbReference>
<dbReference type="Pfam" id="PF01182">
    <property type="entry name" value="Glucosamine_iso"/>
    <property type="match status" value="1"/>
</dbReference>
<accession>A0A175YGI7</accession>
<dbReference type="InterPro" id="IPR005900">
    <property type="entry name" value="6-phosphogluconolactonase_DevB"/>
</dbReference>
<dbReference type="PANTHER" id="PTHR11054:SF17">
    <property type="entry name" value="6-PHOSPHOGLUCONOLACTONASE 1-RELATED"/>
    <property type="match status" value="1"/>
</dbReference>
<dbReference type="OMA" id="ARMIQPA"/>
<dbReference type="EC" id="3.1.1.31" evidence="5"/>
<gene>
    <name evidence="6" type="ORF">DCAR_0934907</name>
</gene>